<gene>
    <name evidence="4" type="ORF">DFR50_12268</name>
</gene>
<dbReference type="Gene3D" id="3.40.50.1820">
    <property type="entry name" value="alpha/beta hydrolase"/>
    <property type="match status" value="1"/>
</dbReference>
<protein>
    <submittedName>
        <fullName evidence="4">Poly(Hydroxyalkanoate) depolymerase family esterase</fullName>
    </submittedName>
</protein>
<dbReference type="PANTHER" id="PTHR43037:SF1">
    <property type="entry name" value="BLL1128 PROTEIN"/>
    <property type="match status" value="1"/>
</dbReference>
<reference evidence="4 5" key="1">
    <citation type="submission" date="2018-06" db="EMBL/GenBank/DDBJ databases">
        <title>Genomic Encyclopedia of Type Strains, Phase IV (KMG-IV): sequencing the most valuable type-strain genomes for metagenomic binning, comparative biology and taxonomic classification.</title>
        <authorList>
            <person name="Goeker M."/>
        </authorList>
    </citation>
    <scope>NUCLEOTIDE SEQUENCE [LARGE SCALE GENOMIC DNA]</scope>
    <source>
        <strain evidence="4 5">DSM 24875</strain>
    </source>
</reference>
<dbReference type="GO" id="GO:0005576">
    <property type="term" value="C:extracellular region"/>
    <property type="evidence" value="ECO:0007669"/>
    <property type="project" value="InterPro"/>
</dbReference>
<keyword evidence="1" id="KW-0732">Signal</keyword>
<feature type="region of interest" description="Disordered" evidence="3">
    <location>
        <begin position="130"/>
        <end position="149"/>
    </location>
</feature>
<accession>A0A366F3K7</accession>
<proteinExistence type="predicted"/>
<feature type="region of interest" description="Disordered" evidence="3">
    <location>
        <begin position="155"/>
        <end position="185"/>
    </location>
</feature>
<dbReference type="InterPro" id="IPR010126">
    <property type="entry name" value="Esterase_phb"/>
</dbReference>
<organism evidence="4 5">
    <name type="scientific">Roseiarcus fermentans</name>
    <dbReference type="NCBI Taxonomy" id="1473586"/>
    <lineage>
        <taxon>Bacteria</taxon>
        <taxon>Pseudomonadati</taxon>
        <taxon>Pseudomonadota</taxon>
        <taxon>Alphaproteobacteria</taxon>
        <taxon>Hyphomicrobiales</taxon>
        <taxon>Roseiarcaceae</taxon>
        <taxon>Roseiarcus</taxon>
    </lineage>
</organism>
<keyword evidence="2" id="KW-0378">Hydrolase</keyword>
<evidence type="ECO:0000256" key="2">
    <source>
        <dbReference type="ARBA" id="ARBA00022801"/>
    </source>
</evidence>
<dbReference type="RefSeq" id="WP_245427956.1">
    <property type="nucleotide sequence ID" value="NZ_QNRK01000022.1"/>
</dbReference>
<name>A0A366F3K7_9HYPH</name>
<dbReference type="NCBIfam" id="TIGR01840">
    <property type="entry name" value="esterase_phb"/>
    <property type="match status" value="1"/>
</dbReference>
<dbReference type="EMBL" id="QNRK01000022">
    <property type="protein sequence ID" value="RBP09231.1"/>
    <property type="molecule type" value="Genomic_DNA"/>
</dbReference>
<dbReference type="InterPro" id="IPR050955">
    <property type="entry name" value="Plant_Biomass_Hydrol_Est"/>
</dbReference>
<dbReference type="AlphaFoldDB" id="A0A366F3K7"/>
<evidence type="ECO:0000256" key="1">
    <source>
        <dbReference type="ARBA" id="ARBA00022729"/>
    </source>
</evidence>
<comment type="caution">
    <text evidence="4">The sequence shown here is derived from an EMBL/GenBank/DDBJ whole genome shotgun (WGS) entry which is preliminary data.</text>
</comment>
<evidence type="ECO:0000313" key="4">
    <source>
        <dbReference type="EMBL" id="RBP09231.1"/>
    </source>
</evidence>
<dbReference type="PANTHER" id="PTHR43037">
    <property type="entry name" value="UNNAMED PRODUCT-RELATED"/>
    <property type="match status" value="1"/>
</dbReference>
<sequence length="501" mass="52459">MKTDFSAAMRQALQLVRSQDVMEATRVIQRALLDRTNDASPPEAARESRPFPALGSAATLEAAAQPAPERTASGGEAEVGARRALSANPVVTRIEPLKTDLGAAVRQAVQLVRAQEVMEATRVIQRALLDRTRDASPPEAPRAGRPFPVFGTAETAAQPAPERTARAEDAPTPRQSSGRKRRPLGEVVDLLRQANLPGVGRGAAQVLGLRTPPAVAVPEGSAFHTRSFSCATGSRDYKLYVPSRAQGRALPLVVMLHGCSQNPDDFAVGTGMNALAEEMGFLVAYPRQPSSANMSACWNWFDLAHQTRGEGEPAILAGLTRAVMAEFAVDPARIYVAGLSAGGAMAAIMGATYPDLYAAAGVHSGLPHGAASDLPSGLMAMRGGMNGARTSRATGQVRTIVFHGAGDRVVNPSNAAAILADARAALPGGAQELIQDGTAGGRAYTRTVVTNGRGAAHAEFWSVDGLGHAWSGGRPEGSFTDAKGPDASREMLRFFLEKAAH</sequence>
<keyword evidence="5" id="KW-1185">Reference proteome</keyword>
<dbReference type="SUPFAM" id="SSF53474">
    <property type="entry name" value="alpha/beta-Hydrolases"/>
    <property type="match status" value="1"/>
</dbReference>
<dbReference type="Proteomes" id="UP000253529">
    <property type="component" value="Unassembled WGS sequence"/>
</dbReference>
<dbReference type="GO" id="GO:0016787">
    <property type="term" value="F:hydrolase activity"/>
    <property type="evidence" value="ECO:0007669"/>
    <property type="project" value="UniProtKB-KW"/>
</dbReference>
<dbReference type="InterPro" id="IPR029058">
    <property type="entry name" value="AB_hydrolase_fold"/>
</dbReference>
<evidence type="ECO:0000313" key="5">
    <source>
        <dbReference type="Proteomes" id="UP000253529"/>
    </source>
</evidence>
<evidence type="ECO:0000256" key="3">
    <source>
        <dbReference type="SAM" id="MobiDB-lite"/>
    </source>
</evidence>
<dbReference type="Pfam" id="PF10503">
    <property type="entry name" value="Esterase_PHB"/>
    <property type="match status" value="1"/>
</dbReference>